<dbReference type="PROSITE" id="PS51257">
    <property type="entry name" value="PROKAR_LIPOPROTEIN"/>
    <property type="match status" value="1"/>
</dbReference>
<dbReference type="EMBL" id="DXHQ01000099">
    <property type="protein sequence ID" value="HIW09393.1"/>
    <property type="molecule type" value="Genomic_DNA"/>
</dbReference>
<dbReference type="PROSITE" id="PS51318">
    <property type="entry name" value="TAT"/>
    <property type="match status" value="1"/>
</dbReference>
<feature type="signal peptide" evidence="2">
    <location>
        <begin position="1"/>
        <end position="30"/>
    </location>
</feature>
<dbReference type="PANTHER" id="PTHR33376:SF2">
    <property type="entry name" value="DICARBOXYLATE-BINDING PERIPLASMIC PROTEIN"/>
    <property type="match status" value="1"/>
</dbReference>
<gene>
    <name evidence="3" type="ORF">H9890_08365</name>
</gene>
<dbReference type="CDD" id="cd13671">
    <property type="entry name" value="PBP2_TRAP_SBP_like_3"/>
    <property type="match status" value="1"/>
</dbReference>
<dbReference type="NCBIfam" id="TIGR01409">
    <property type="entry name" value="TAT_signal_seq"/>
    <property type="match status" value="1"/>
</dbReference>
<reference evidence="3" key="2">
    <citation type="submission" date="2021-04" db="EMBL/GenBank/DDBJ databases">
        <authorList>
            <person name="Gilroy R."/>
        </authorList>
    </citation>
    <scope>NUCLEOTIDE SEQUENCE</scope>
    <source>
        <strain evidence="3">ChiHcolR34-3080</strain>
    </source>
</reference>
<dbReference type="AlphaFoldDB" id="A0A9D1TWG5"/>
<dbReference type="Pfam" id="PF03480">
    <property type="entry name" value="DctP"/>
    <property type="match status" value="1"/>
</dbReference>
<evidence type="ECO:0000313" key="4">
    <source>
        <dbReference type="Proteomes" id="UP000823933"/>
    </source>
</evidence>
<dbReference type="Gene3D" id="3.40.190.170">
    <property type="entry name" value="Bacterial extracellular solute-binding protein, family 7"/>
    <property type="match status" value="1"/>
</dbReference>
<dbReference type="InterPro" id="IPR004682">
    <property type="entry name" value="TRAP_DctP"/>
</dbReference>
<evidence type="ECO:0000256" key="2">
    <source>
        <dbReference type="SAM" id="SignalP"/>
    </source>
</evidence>
<dbReference type="InterPro" id="IPR018389">
    <property type="entry name" value="DctP_fam"/>
</dbReference>
<dbReference type="GO" id="GO:0030288">
    <property type="term" value="C:outer membrane-bounded periplasmic space"/>
    <property type="evidence" value="ECO:0007669"/>
    <property type="project" value="InterPro"/>
</dbReference>
<dbReference type="NCBIfam" id="TIGR00787">
    <property type="entry name" value="dctP"/>
    <property type="match status" value="1"/>
</dbReference>
<dbReference type="PIRSF" id="PIRSF006470">
    <property type="entry name" value="DctB"/>
    <property type="match status" value="1"/>
</dbReference>
<comment type="caution">
    <text evidence="3">The sequence shown here is derived from an EMBL/GenBank/DDBJ whole genome shotgun (WGS) entry which is preliminary data.</text>
</comment>
<evidence type="ECO:0000313" key="3">
    <source>
        <dbReference type="EMBL" id="HIW09393.1"/>
    </source>
</evidence>
<dbReference type="InterPro" id="IPR019546">
    <property type="entry name" value="TAT_signal_bac_arc"/>
</dbReference>
<reference evidence="3" key="1">
    <citation type="journal article" date="2021" name="PeerJ">
        <title>Extensive microbial diversity within the chicken gut microbiome revealed by metagenomics and culture.</title>
        <authorList>
            <person name="Gilroy R."/>
            <person name="Ravi A."/>
            <person name="Getino M."/>
            <person name="Pursley I."/>
            <person name="Horton D.L."/>
            <person name="Alikhan N.F."/>
            <person name="Baker D."/>
            <person name="Gharbi K."/>
            <person name="Hall N."/>
            <person name="Watson M."/>
            <person name="Adriaenssens E.M."/>
            <person name="Foster-Nyarko E."/>
            <person name="Jarju S."/>
            <person name="Secka A."/>
            <person name="Antonio M."/>
            <person name="Oren A."/>
            <person name="Chaudhuri R.R."/>
            <person name="La Ragione R."/>
            <person name="Hildebrand F."/>
            <person name="Pallen M.J."/>
        </authorList>
    </citation>
    <scope>NUCLEOTIDE SEQUENCE</scope>
    <source>
        <strain evidence="3">ChiHcolR34-3080</strain>
    </source>
</reference>
<accession>A0A9D1TWG5</accession>
<dbReference type="PANTHER" id="PTHR33376">
    <property type="match status" value="1"/>
</dbReference>
<proteinExistence type="predicted"/>
<dbReference type="InterPro" id="IPR006311">
    <property type="entry name" value="TAT_signal"/>
</dbReference>
<dbReference type="GO" id="GO:0055085">
    <property type="term" value="P:transmembrane transport"/>
    <property type="evidence" value="ECO:0007669"/>
    <property type="project" value="InterPro"/>
</dbReference>
<keyword evidence="1 2" id="KW-0732">Signal</keyword>
<dbReference type="InterPro" id="IPR038404">
    <property type="entry name" value="TRAP_DctP_sf"/>
</dbReference>
<sequence>MKKLISRRHFLAALGAAAAAGALSGCGGQAAQTNANGEHVFELTLSHGLAEDHAVHIALSSFADAVREQSEGTIDIQIFPNATLGSEVDNITQIRAGALDMAKVSASTLGNFQQEWNVLSVPYVFNDQQHYYNVMDGEIAQDLYQLTADKGFMGLTWMDSGARSFYTANKAIRTPADLKGLMIRTMDSQMAIDMMTALGGSATVTSYSEIYTAMQQGVIDGAENNVTALRDHADVTQYYCFDEHTRIPDIVLMSTETWNAMSDHQREIMSSCARTMTEDYKTAWTEFENEVLATAEEKGVELIYDVDLAAFQEACQSIYTDLQAEQPEVYAYVERIQQAAQ</sequence>
<dbReference type="GO" id="GO:0030246">
    <property type="term" value="F:carbohydrate binding"/>
    <property type="evidence" value="ECO:0007669"/>
    <property type="project" value="TreeGrafter"/>
</dbReference>
<evidence type="ECO:0000256" key="1">
    <source>
        <dbReference type="ARBA" id="ARBA00022729"/>
    </source>
</evidence>
<dbReference type="Proteomes" id="UP000823933">
    <property type="component" value="Unassembled WGS sequence"/>
</dbReference>
<organism evidence="3 4">
    <name type="scientific">Candidatus Faecalibacterium intestinigallinarum</name>
    <dbReference type="NCBI Taxonomy" id="2838581"/>
    <lineage>
        <taxon>Bacteria</taxon>
        <taxon>Bacillati</taxon>
        <taxon>Bacillota</taxon>
        <taxon>Clostridia</taxon>
        <taxon>Eubacteriales</taxon>
        <taxon>Oscillospiraceae</taxon>
        <taxon>Faecalibacterium</taxon>
    </lineage>
</organism>
<name>A0A9D1TWG5_9FIRM</name>
<dbReference type="NCBIfam" id="NF037995">
    <property type="entry name" value="TRAP_S1"/>
    <property type="match status" value="1"/>
</dbReference>
<feature type="chain" id="PRO_5039291297" evidence="2">
    <location>
        <begin position="31"/>
        <end position="341"/>
    </location>
</feature>
<protein>
    <submittedName>
        <fullName evidence="3">TRAP transporter substrate-binding protein</fullName>
    </submittedName>
</protein>